<evidence type="ECO:0000256" key="2">
    <source>
        <dbReference type="ARBA" id="ARBA00022612"/>
    </source>
</evidence>
<evidence type="ECO:0000256" key="3">
    <source>
        <dbReference type="ARBA" id="ARBA00022670"/>
    </source>
</evidence>
<dbReference type="Proteomes" id="UP000030758">
    <property type="component" value="Unassembled WGS sequence"/>
</dbReference>
<gene>
    <name evidence="19" type="ORF">M514_19015</name>
</gene>
<comment type="function">
    <text evidence="1">The aspartyl protease (PR) mediates the proteolytic cleavages of the Gag and Gag-Pol polyproteins after assembly of the VLP.</text>
</comment>
<dbReference type="AlphaFoldDB" id="A0A085NH28"/>
<dbReference type="GO" id="GO:0006310">
    <property type="term" value="P:DNA recombination"/>
    <property type="evidence" value="ECO:0007669"/>
    <property type="project" value="UniProtKB-KW"/>
</dbReference>
<dbReference type="InterPro" id="IPR001584">
    <property type="entry name" value="Integrase_cat-core"/>
</dbReference>
<dbReference type="GO" id="GO:0008233">
    <property type="term" value="F:peptidase activity"/>
    <property type="evidence" value="ECO:0007669"/>
    <property type="project" value="UniProtKB-KW"/>
</dbReference>
<keyword evidence="11" id="KW-0229">DNA integration</keyword>
<evidence type="ECO:0000256" key="15">
    <source>
        <dbReference type="ARBA" id="ARBA00023172"/>
    </source>
</evidence>
<dbReference type="EMBL" id="KL367501">
    <property type="protein sequence ID" value="KFD68774.1"/>
    <property type="molecule type" value="Genomic_DNA"/>
</dbReference>
<keyword evidence="7" id="KW-0255">Endonuclease</keyword>
<evidence type="ECO:0000256" key="5">
    <source>
        <dbReference type="ARBA" id="ARBA00022723"/>
    </source>
</evidence>
<proteinExistence type="predicted"/>
<evidence type="ECO:0000256" key="1">
    <source>
        <dbReference type="ARBA" id="ARBA00002180"/>
    </source>
</evidence>
<keyword evidence="15" id="KW-0233">DNA recombination</keyword>
<keyword evidence="2" id="KW-1188">Viral release from host cell</keyword>
<evidence type="ECO:0000256" key="8">
    <source>
        <dbReference type="ARBA" id="ARBA00022801"/>
    </source>
</evidence>
<dbReference type="GO" id="GO:0006508">
    <property type="term" value="P:proteolysis"/>
    <property type="evidence" value="ECO:0007669"/>
    <property type="project" value="UniProtKB-KW"/>
</dbReference>
<dbReference type="InterPro" id="IPR057670">
    <property type="entry name" value="SH3_retrovirus"/>
</dbReference>
<evidence type="ECO:0000256" key="11">
    <source>
        <dbReference type="ARBA" id="ARBA00022908"/>
    </source>
</evidence>
<keyword evidence="13" id="KW-0239">DNA-directed DNA polymerase</keyword>
<evidence type="ECO:0000313" key="19">
    <source>
        <dbReference type="EMBL" id="KFD68774.1"/>
    </source>
</evidence>
<keyword evidence="4" id="KW-0540">Nuclease</keyword>
<evidence type="ECO:0000256" key="13">
    <source>
        <dbReference type="ARBA" id="ARBA00022932"/>
    </source>
</evidence>
<keyword evidence="6" id="KW-0547">Nucleotide-binding</keyword>
<evidence type="ECO:0000256" key="14">
    <source>
        <dbReference type="ARBA" id="ARBA00023113"/>
    </source>
</evidence>
<feature type="region of interest" description="Disordered" evidence="17">
    <location>
        <begin position="590"/>
        <end position="610"/>
    </location>
</feature>
<evidence type="ECO:0000256" key="7">
    <source>
        <dbReference type="ARBA" id="ARBA00022759"/>
    </source>
</evidence>
<feature type="region of interest" description="Disordered" evidence="17">
    <location>
        <begin position="432"/>
        <end position="454"/>
    </location>
</feature>
<dbReference type="PANTHER" id="PTHR42648:SF11">
    <property type="entry name" value="TRANSPOSON TY4-P GAG-POL POLYPROTEIN"/>
    <property type="match status" value="1"/>
</dbReference>
<dbReference type="InterPro" id="IPR054722">
    <property type="entry name" value="PolX-like_BBD"/>
</dbReference>
<dbReference type="GO" id="GO:0005524">
    <property type="term" value="F:ATP binding"/>
    <property type="evidence" value="ECO:0007669"/>
    <property type="project" value="UniProtKB-KW"/>
</dbReference>
<evidence type="ECO:0000256" key="12">
    <source>
        <dbReference type="ARBA" id="ARBA00022918"/>
    </source>
</evidence>
<dbReference type="InterPro" id="IPR039537">
    <property type="entry name" value="Retrotran_Ty1/copia-like"/>
</dbReference>
<feature type="compositionally biased region" description="Low complexity" evidence="17">
    <location>
        <begin position="432"/>
        <end position="443"/>
    </location>
</feature>
<dbReference type="InterPro" id="IPR013103">
    <property type="entry name" value="RVT_2"/>
</dbReference>
<evidence type="ECO:0000256" key="9">
    <source>
        <dbReference type="ARBA" id="ARBA00022840"/>
    </source>
</evidence>
<dbReference type="Pfam" id="PF22936">
    <property type="entry name" value="Pol_BBD"/>
    <property type="match status" value="1"/>
</dbReference>
<evidence type="ECO:0000256" key="10">
    <source>
        <dbReference type="ARBA" id="ARBA00022842"/>
    </source>
</evidence>
<evidence type="ECO:0000256" key="4">
    <source>
        <dbReference type="ARBA" id="ARBA00022722"/>
    </source>
</evidence>
<keyword evidence="10" id="KW-0460">Magnesium</keyword>
<evidence type="ECO:0000256" key="17">
    <source>
        <dbReference type="SAM" id="MobiDB-lite"/>
    </source>
</evidence>
<dbReference type="PANTHER" id="PTHR42648">
    <property type="entry name" value="TRANSPOSASE, PUTATIVE-RELATED"/>
    <property type="match status" value="1"/>
</dbReference>
<sequence>MRKRGSVAVRIQMASPKEVNIGDGRTIQAVGKGTITVEVCIRRKRLESRLLEVLHVPEIRVNLFSQTASAKRGCNWIQVGESLRCKRDGRIVITGHCRDDGLWALHMRVKRSAMFSIAACSAEAGSLQLYHERFGHQNKRHVQSVLHKYGIAVTAGENEFCEGCAYGKQTRKSFSIREERPTVAGGLINADVCGPMMTTPSFERLFLLKRKSEVAGNLKQFVAEAETARHRVSALRADSGSEFDNRGIQNILAAKGITFLSSMLYTPEQNGCSERENRTLVDCARSMLESKKLPKFLWAEAVATAAYIYNLTGRTPEEGKSPYELWHNRTVPKISHLRVFGTECFVHIPKQQRQKWSRKSDKGILVGYENFDGYRVFIPSQRKVVRSCHVQFAKEKLSSVGILLEESKTTSDMTIRESSNDSVELRLDLPDAGTADTGAEEAGNGSGQTVESTTVGAEMRNLRDRAQLRKPVRFDDYVLLSVDAEVPKSYAEAMRAKESMHWKKAMEDEMQSLAENQTWVLTDLPADKKVLMDIEPSQRKVAQSCHVQFAKETLSSVGILLEESKTTSSNTTTGESSNDSVELRLDLPDAGTADTGAEEAENGSGQTVESTTVRAEMRNLRDRAQLRKPVRFDDYVLLSVDAEVPKSYAEAMRAKESMHWKKAMEDEMQSLAENQTWVLTDLPADKKVLSCRWVSRVKTKADGTVDRYKPRLVAKGFAQQYGIDYDETFSRVARFDTVRTVLAVIADEGLVLRQFDVKTVFLWLAVVNMLSCDQGAGDENSEWRRSPGHT</sequence>
<dbReference type="GO" id="GO:0003964">
    <property type="term" value="F:RNA-directed DNA polymerase activity"/>
    <property type="evidence" value="ECO:0007669"/>
    <property type="project" value="UniProtKB-KW"/>
</dbReference>
<protein>
    <recommendedName>
        <fullName evidence="18">Integrase catalytic domain-containing protein</fullName>
    </recommendedName>
</protein>
<organism evidence="19">
    <name type="scientific">Trichuris suis</name>
    <name type="common">pig whipworm</name>
    <dbReference type="NCBI Taxonomy" id="68888"/>
    <lineage>
        <taxon>Eukaryota</taxon>
        <taxon>Metazoa</taxon>
        <taxon>Ecdysozoa</taxon>
        <taxon>Nematoda</taxon>
        <taxon>Enoplea</taxon>
        <taxon>Dorylaimia</taxon>
        <taxon>Trichinellida</taxon>
        <taxon>Trichuridae</taxon>
        <taxon>Trichuris</taxon>
    </lineage>
</organism>
<evidence type="ECO:0000259" key="18">
    <source>
        <dbReference type="PROSITE" id="PS50994"/>
    </source>
</evidence>
<keyword evidence="9" id="KW-0067">ATP-binding</keyword>
<dbReference type="InterPro" id="IPR012337">
    <property type="entry name" value="RNaseH-like_sf"/>
</dbReference>
<dbReference type="Pfam" id="PF07727">
    <property type="entry name" value="RVT_2"/>
    <property type="match status" value="1"/>
</dbReference>
<evidence type="ECO:0000256" key="16">
    <source>
        <dbReference type="ARBA" id="ARBA00023268"/>
    </source>
</evidence>
<dbReference type="InterPro" id="IPR036397">
    <property type="entry name" value="RNaseH_sf"/>
</dbReference>
<dbReference type="SUPFAM" id="SSF53098">
    <property type="entry name" value="Ribonuclease H-like"/>
    <property type="match status" value="1"/>
</dbReference>
<keyword evidence="14" id="KW-0917">Virion maturation</keyword>
<keyword evidence="8" id="KW-0378">Hydrolase</keyword>
<dbReference type="GO" id="GO:0003887">
    <property type="term" value="F:DNA-directed DNA polymerase activity"/>
    <property type="evidence" value="ECO:0007669"/>
    <property type="project" value="UniProtKB-KW"/>
</dbReference>
<keyword evidence="5" id="KW-0479">Metal-binding</keyword>
<dbReference type="GO" id="GO:0004519">
    <property type="term" value="F:endonuclease activity"/>
    <property type="evidence" value="ECO:0007669"/>
    <property type="project" value="UniProtKB-KW"/>
</dbReference>
<dbReference type="GO" id="GO:0003676">
    <property type="term" value="F:nucleic acid binding"/>
    <property type="evidence" value="ECO:0007669"/>
    <property type="project" value="InterPro"/>
</dbReference>
<keyword evidence="13" id="KW-0548">Nucleotidyltransferase</keyword>
<keyword evidence="16" id="KW-0511">Multifunctional enzyme</keyword>
<dbReference type="GO" id="GO:0015074">
    <property type="term" value="P:DNA integration"/>
    <property type="evidence" value="ECO:0007669"/>
    <property type="project" value="UniProtKB-KW"/>
</dbReference>
<keyword evidence="3" id="KW-0645">Protease</keyword>
<keyword evidence="13" id="KW-0808">Transferase</keyword>
<keyword evidence="12" id="KW-0695">RNA-directed DNA polymerase</keyword>
<feature type="domain" description="Integrase catalytic" evidence="18">
    <location>
        <begin position="234"/>
        <end position="330"/>
    </location>
</feature>
<dbReference type="Gene3D" id="3.30.420.10">
    <property type="entry name" value="Ribonuclease H-like superfamily/Ribonuclease H"/>
    <property type="match status" value="1"/>
</dbReference>
<dbReference type="PROSITE" id="PS50994">
    <property type="entry name" value="INTEGRASE"/>
    <property type="match status" value="1"/>
</dbReference>
<name>A0A085NH28_9BILA</name>
<accession>A0A085NH28</accession>
<reference evidence="19" key="1">
    <citation type="journal article" date="2014" name="Nat. Genet.">
        <title>Genome and transcriptome of the porcine whipworm Trichuris suis.</title>
        <authorList>
            <person name="Jex A.R."/>
            <person name="Nejsum P."/>
            <person name="Schwarz E.M."/>
            <person name="Hu L."/>
            <person name="Young N.D."/>
            <person name="Hall R.S."/>
            <person name="Korhonen P.K."/>
            <person name="Liao S."/>
            <person name="Thamsborg S."/>
            <person name="Xia J."/>
            <person name="Xu P."/>
            <person name="Wang S."/>
            <person name="Scheerlinck J.P."/>
            <person name="Hofmann A."/>
            <person name="Sternberg P.W."/>
            <person name="Wang J."/>
            <person name="Gasser R.B."/>
        </authorList>
    </citation>
    <scope>NUCLEOTIDE SEQUENCE [LARGE SCALE GENOMIC DNA]</scope>
    <source>
        <strain evidence="19">DCEP-RM93F</strain>
    </source>
</reference>
<dbReference type="GO" id="GO:0046872">
    <property type="term" value="F:metal ion binding"/>
    <property type="evidence" value="ECO:0007669"/>
    <property type="project" value="UniProtKB-KW"/>
</dbReference>
<dbReference type="Pfam" id="PF25597">
    <property type="entry name" value="SH3_retrovirus"/>
    <property type="match status" value="1"/>
</dbReference>
<evidence type="ECO:0000256" key="6">
    <source>
        <dbReference type="ARBA" id="ARBA00022741"/>
    </source>
</evidence>